<dbReference type="InterPro" id="IPR027094">
    <property type="entry name" value="Mitofusin_fam"/>
</dbReference>
<protein>
    <submittedName>
        <fullName evidence="9">Dynamin family protein</fullName>
    </submittedName>
</protein>
<proteinExistence type="predicted"/>
<evidence type="ECO:0000313" key="9">
    <source>
        <dbReference type="EMBL" id="UVI31961.1"/>
    </source>
</evidence>
<evidence type="ECO:0000256" key="3">
    <source>
        <dbReference type="ARBA" id="ARBA00022801"/>
    </source>
</evidence>
<feature type="region of interest" description="Disordered" evidence="6">
    <location>
        <begin position="218"/>
        <end position="307"/>
    </location>
</feature>
<organism evidence="9 10">
    <name type="scientific">Paenibacillus spongiae</name>
    <dbReference type="NCBI Taxonomy" id="2909671"/>
    <lineage>
        <taxon>Bacteria</taxon>
        <taxon>Bacillati</taxon>
        <taxon>Bacillota</taxon>
        <taxon>Bacilli</taxon>
        <taxon>Bacillales</taxon>
        <taxon>Paenibacillaceae</taxon>
        <taxon>Paenibacillus</taxon>
    </lineage>
</organism>
<evidence type="ECO:0000256" key="2">
    <source>
        <dbReference type="ARBA" id="ARBA00022741"/>
    </source>
</evidence>
<dbReference type="InterPro" id="IPR045063">
    <property type="entry name" value="Dynamin_N"/>
</dbReference>
<reference evidence="9" key="1">
    <citation type="submission" date="2022-01" db="EMBL/GenBank/DDBJ databases">
        <title>Paenibacillus spongiae sp. nov., isolated from marine sponge.</title>
        <authorList>
            <person name="Li Z."/>
            <person name="Zhang M."/>
        </authorList>
    </citation>
    <scope>NUCLEOTIDE SEQUENCE</scope>
    <source>
        <strain evidence="9">PHS-Z3</strain>
    </source>
</reference>
<keyword evidence="10" id="KW-1185">Reference proteome</keyword>
<dbReference type="RefSeq" id="WP_258388021.1">
    <property type="nucleotide sequence ID" value="NZ_CP091430.1"/>
</dbReference>
<feature type="transmembrane region" description="Helical" evidence="7">
    <location>
        <begin position="35"/>
        <end position="52"/>
    </location>
</feature>
<name>A0ABY5SDD0_9BACL</name>
<feature type="transmembrane region" description="Helical" evidence="7">
    <location>
        <begin position="6"/>
        <end position="28"/>
    </location>
</feature>
<feature type="compositionally biased region" description="Basic and acidic residues" evidence="6">
    <location>
        <begin position="222"/>
        <end position="238"/>
    </location>
</feature>
<feature type="domain" description="Dynamin N-terminal" evidence="8">
    <location>
        <begin position="504"/>
        <end position="653"/>
    </location>
</feature>
<keyword evidence="3" id="KW-0378">Hydrolase</keyword>
<feature type="transmembrane region" description="Helical" evidence="7">
    <location>
        <begin position="58"/>
        <end position="79"/>
    </location>
</feature>
<dbReference type="InterPro" id="IPR027417">
    <property type="entry name" value="P-loop_NTPase"/>
</dbReference>
<dbReference type="PANTHER" id="PTHR10465:SF0">
    <property type="entry name" value="SARCALUMENIN"/>
    <property type="match status" value="1"/>
</dbReference>
<keyword evidence="4" id="KW-0342">GTP-binding</keyword>
<keyword evidence="2" id="KW-0547">Nucleotide-binding</keyword>
<keyword evidence="7" id="KW-0812">Transmembrane</keyword>
<dbReference type="PANTHER" id="PTHR10465">
    <property type="entry name" value="TRANSMEMBRANE GTPASE FZO1"/>
    <property type="match status" value="1"/>
</dbReference>
<evidence type="ECO:0000256" key="1">
    <source>
        <dbReference type="ARBA" id="ARBA00004370"/>
    </source>
</evidence>
<evidence type="ECO:0000256" key="4">
    <source>
        <dbReference type="ARBA" id="ARBA00023134"/>
    </source>
</evidence>
<gene>
    <name evidence="9" type="ORF">L1F29_09155</name>
</gene>
<dbReference type="Pfam" id="PF00350">
    <property type="entry name" value="Dynamin_N"/>
    <property type="match status" value="1"/>
</dbReference>
<dbReference type="SUPFAM" id="SSF52540">
    <property type="entry name" value="P-loop containing nucleoside triphosphate hydrolases"/>
    <property type="match status" value="1"/>
</dbReference>
<evidence type="ECO:0000256" key="7">
    <source>
        <dbReference type="SAM" id="Phobius"/>
    </source>
</evidence>
<feature type="transmembrane region" description="Helical" evidence="7">
    <location>
        <begin position="128"/>
        <end position="153"/>
    </location>
</feature>
<dbReference type="Gene3D" id="3.40.50.300">
    <property type="entry name" value="P-loop containing nucleotide triphosphate hydrolases"/>
    <property type="match status" value="1"/>
</dbReference>
<keyword evidence="5 7" id="KW-0472">Membrane</keyword>
<keyword evidence="7" id="KW-1133">Transmembrane helix</keyword>
<dbReference type="Proteomes" id="UP001057877">
    <property type="component" value="Chromosome"/>
</dbReference>
<dbReference type="EMBL" id="CP091430">
    <property type="protein sequence ID" value="UVI31961.1"/>
    <property type="molecule type" value="Genomic_DNA"/>
</dbReference>
<sequence>MNIIITIAGIMIMFIVTMLAGFMLNGILKWIRLRFLSPIAALVLLLNMTYMTREWYSLLLLGIVILSAWTVIRSLYMKAIARKIVYAEEQLDNVWASLYAIYALYAALQRSFPYHWVENKLDLSPNAAVITLVCTALSFLLLLSSLSAIFGPYKQLKGRLKKQACIDEASLKSIVRITDPKRREEALGYVDALAERLVSRQKIMRLVDGGKRFLIKKGSRMANDEPVRRGSGTDRSPESPEPGAQASLSAAAGTDHSSADTDRSVLNKGSSPLNRLDARAADEEPLSVPESCHDASETHGTASGPGIDQSFRILRQNFSKHPIAETTYEDRLHYMTVLFYAIEDLKRKHSIADELLSQYAVMLGIRQEDAEPIRSIPTRSSPELRSAFQAVKKIRWRKRKGWLYSRYSYKYAAFGEFLYTRQRLTGEKAEEEITRLYGQSLGISADERKLTMEYCAFLLEGKLKAAQLLLHSQMPGKWREGLSFLYEREAGNRAMDDRSRFGTAVVATMSAGKSTFMNALAAKDLLPSKNQACTAKITALVHNAQFRQTIGYSRMAAGGYLYSGAANAAVTARWNGIPEDNEVYLEGSLAGAYCAESAFAFYDTPGTNYSMDSGHNEITYRFLEERPMNLIVYLINATQISTDDNRVLLHKVTAVMEKAERPPNILFLLNKADEFDLEGDDDLDASIGSVIHDLKEAGVEEPDVIPISSYGAKLFRMALAGRELSKKEMKDMGALYRLFIEDGVDFTQFARIPRINQPDDPHSYSAVHPCPDVLTVGGNQYRGSEMLQALQRTGMPAVEAYINHLAHIQGGNRSNG</sequence>
<evidence type="ECO:0000256" key="5">
    <source>
        <dbReference type="ARBA" id="ARBA00023136"/>
    </source>
</evidence>
<evidence type="ECO:0000256" key="6">
    <source>
        <dbReference type="SAM" id="MobiDB-lite"/>
    </source>
</evidence>
<accession>A0ABY5SDD0</accession>
<evidence type="ECO:0000313" key="10">
    <source>
        <dbReference type="Proteomes" id="UP001057877"/>
    </source>
</evidence>
<comment type="subcellular location">
    <subcellularLocation>
        <location evidence="1">Membrane</location>
    </subcellularLocation>
</comment>
<evidence type="ECO:0000259" key="8">
    <source>
        <dbReference type="Pfam" id="PF00350"/>
    </source>
</evidence>